<dbReference type="KEGG" id="lak:106177667"/>
<sequence>MADYKEKMSQSSEEAMRLKLLEEFKYVTCSQAYHKMFNILRKGVKEGIRRSVSQTLDNLLWKTLNLSDVPSPVRIMDFGGGTGELKMAISQKMEILHKELIISVEEPHKEYLDQYRMSVNFCHQCTSRCDIFRAIARLLWAFCRSSEGSKSLSATVAGQGVSSACPVPSY</sequence>
<keyword evidence="1" id="KW-1185">Reference proteome</keyword>
<dbReference type="InterPro" id="IPR029063">
    <property type="entry name" value="SAM-dependent_MTases_sf"/>
</dbReference>
<organism evidence="1 2">
    <name type="scientific">Lingula anatina</name>
    <name type="common">Brachiopod</name>
    <name type="synonym">Lingula unguis</name>
    <dbReference type="NCBI Taxonomy" id="7574"/>
    <lineage>
        <taxon>Eukaryota</taxon>
        <taxon>Metazoa</taxon>
        <taxon>Spiralia</taxon>
        <taxon>Lophotrochozoa</taxon>
        <taxon>Brachiopoda</taxon>
        <taxon>Linguliformea</taxon>
        <taxon>Lingulata</taxon>
        <taxon>Lingulida</taxon>
        <taxon>Linguloidea</taxon>
        <taxon>Lingulidae</taxon>
        <taxon>Lingula</taxon>
    </lineage>
</organism>
<reference evidence="2" key="1">
    <citation type="submission" date="2025-08" db="UniProtKB">
        <authorList>
            <consortium name="RefSeq"/>
        </authorList>
    </citation>
    <scope>IDENTIFICATION</scope>
    <source>
        <tissue evidence="2">Gonads</tissue>
    </source>
</reference>
<accession>A0A1S3JZZ0</accession>
<dbReference type="Gene3D" id="3.40.50.150">
    <property type="entry name" value="Vaccinia Virus protein VP39"/>
    <property type="match status" value="1"/>
</dbReference>
<dbReference type="InParanoid" id="A0A1S3JZZ0"/>
<dbReference type="AlphaFoldDB" id="A0A1S3JZZ0"/>
<evidence type="ECO:0000313" key="1">
    <source>
        <dbReference type="Proteomes" id="UP000085678"/>
    </source>
</evidence>
<gene>
    <name evidence="2" type="primary">LOC106177667</name>
</gene>
<dbReference type="Proteomes" id="UP000085678">
    <property type="component" value="Unplaced"/>
</dbReference>
<name>A0A1S3JZZ0_LINAN</name>
<dbReference type="GeneID" id="106177667"/>
<protein>
    <submittedName>
        <fullName evidence="2">Uncharacterized protein LOC106177667 isoform X1</fullName>
    </submittedName>
</protein>
<evidence type="ECO:0000313" key="2">
    <source>
        <dbReference type="RefSeq" id="XP_013415960.1"/>
    </source>
</evidence>
<dbReference type="RefSeq" id="XP_013415960.1">
    <property type="nucleotide sequence ID" value="XM_013560506.1"/>
</dbReference>
<proteinExistence type="predicted"/>